<reference evidence="2" key="1">
    <citation type="submission" date="2018-11" db="EMBL/GenBank/DDBJ databases">
        <authorList>
            <consortium name="Genoscope - CEA"/>
            <person name="William W."/>
        </authorList>
    </citation>
    <scope>NUCLEOTIDE SEQUENCE</scope>
</reference>
<gene>
    <name evidence="2" type="ORF">BRAA02T07839Z</name>
</gene>
<proteinExistence type="predicted"/>
<feature type="compositionally biased region" description="Polar residues" evidence="1">
    <location>
        <begin position="55"/>
        <end position="64"/>
    </location>
</feature>
<evidence type="ECO:0000313" key="2">
    <source>
        <dbReference type="EMBL" id="VDC90474.1"/>
    </source>
</evidence>
<feature type="region of interest" description="Disordered" evidence="1">
    <location>
        <begin position="47"/>
        <end position="73"/>
    </location>
</feature>
<evidence type="ECO:0000256" key="1">
    <source>
        <dbReference type="SAM" id="MobiDB-lite"/>
    </source>
</evidence>
<protein>
    <submittedName>
        <fullName evidence="2">Uncharacterized protein</fullName>
    </submittedName>
</protein>
<accession>A0A3P6ATE2</accession>
<organism evidence="2">
    <name type="scientific">Brassica campestris</name>
    <name type="common">Field mustard</name>
    <dbReference type="NCBI Taxonomy" id="3711"/>
    <lineage>
        <taxon>Eukaryota</taxon>
        <taxon>Viridiplantae</taxon>
        <taxon>Streptophyta</taxon>
        <taxon>Embryophyta</taxon>
        <taxon>Tracheophyta</taxon>
        <taxon>Spermatophyta</taxon>
        <taxon>Magnoliopsida</taxon>
        <taxon>eudicotyledons</taxon>
        <taxon>Gunneridae</taxon>
        <taxon>Pentapetalae</taxon>
        <taxon>rosids</taxon>
        <taxon>malvids</taxon>
        <taxon>Brassicales</taxon>
        <taxon>Brassicaceae</taxon>
        <taxon>Brassiceae</taxon>
        <taxon>Brassica</taxon>
    </lineage>
</organism>
<sequence>MDDRVYALVFDLSKFWNGLQGFDCDYQHASCLAELCERIRENRDSQDMLPGLQDHSYSNSYSKNAESDFRFLS</sequence>
<dbReference type="EMBL" id="LR031573">
    <property type="protein sequence ID" value="VDC90474.1"/>
    <property type="molecule type" value="Genomic_DNA"/>
</dbReference>
<name>A0A3P6ATE2_BRACM</name>
<dbReference type="AlphaFoldDB" id="A0A3P6ATE2"/>